<dbReference type="OrthoDB" id="10581003at2759"/>
<feature type="compositionally biased region" description="Acidic residues" evidence="1">
    <location>
        <begin position="161"/>
        <end position="177"/>
    </location>
</feature>
<accession>A0A6P8Z160</accession>
<dbReference type="GeneID" id="117646700"/>
<feature type="compositionally biased region" description="Basic and acidic residues" evidence="1">
    <location>
        <begin position="143"/>
        <end position="160"/>
    </location>
</feature>
<dbReference type="Proteomes" id="UP000515158">
    <property type="component" value="Unplaced"/>
</dbReference>
<feature type="compositionally biased region" description="Polar residues" evidence="1">
    <location>
        <begin position="112"/>
        <end position="129"/>
    </location>
</feature>
<evidence type="ECO:0000313" key="2">
    <source>
        <dbReference type="Proteomes" id="UP000515158"/>
    </source>
</evidence>
<reference evidence="3" key="1">
    <citation type="submission" date="2025-08" db="UniProtKB">
        <authorList>
            <consortium name="RefSeq"/>
        </authorList>
    </citation>
    <scope>IDENTIFICATION</scope>
    <source>
        <tissue evidence="3">Total insect</tissue>
    </source>
</reference>
<dbReference type="RefSeq" id="XP_034243710.1">
    <property type="nucleotide sequence ID" value="XM_034387819.1"/>
</dbReference>
<sequence length="442" mass="50634">MAKTGFSAKEKLKQELHSLGSALVSQFGAARASTNSGDLEALRLLAEGKGTCRFKVEDWTEPVHLNGEDDNTALLRIFLLLLWQNGSLEKASYDPEDLRIAREKVMRVKPSVKQNDQSQIADETSIKNAQESKIEVESAEAEEQVKEELLGCKDQEREETAEMEVQEEEETLEEDADTKDIPQEVLLAEDGTNYLVGPREIHLMRKDHYHPLFSNYRSSTEIRQRNFLTSKHLLHVRKLTGMDVYDFGYDFCQEVLEKAAPSVEELATRHHRLHELELFHDLQFPRLQRLYIWMDERSNIGDESHFQFPALPEDSVGLRWLRARLPRPALLSLLRNNAKTLAELQVEVGTRSYHPPTFPMQCDDLHVLLADCSLSALQRLRLVRGEGSNHTRADCEEQVGAVRRSLPGVTVLCDKCCVSDKSCGIDYYRNYYTPKGEWDRYA</sequence>
<keyword evidence="2" id="KW-1185">Reference proteome</keyword>
<dbReference type="InParanoid" id="A0A6P8Z160"/>
<evidence type="ECO:0000313" key="3">
    <source>
        <dbReference type="RefSeq" id="XP_034243710.1"/>
    </source>
</evidence>
<proteinExistence type="predicted"/>
<dbReference type="AlphaFoldDB" id="A0A6P8Z160"/>
<protein>
    <submittedName>
        <fullName evidence="3">Uncharacterized protein LOC117646700</fullName>
    </submittedName>
</protein>
<evidence type="ECO:0000256" key="1">
    <source>
        <dbReference type="SAM" id="MobiDB-lite"/>
    </source>
</evidence>
<feature type="region of interest" description="Disordered" evidence="1">
    <location>
        <begin position="111"/>
        <end position="180"/>
    </location>
</feature>
<gene>
    <name evidence="3" type="primary">LOC117646700</name>
</gene>
<organism evidence="3">
    <name type="scientific">Thrips palmi</name>
    <name type="common">Melon thrips</name>
    <dbReference type="NCBI Taxonomy" id="161013"/>
    <lineage>
        <taxon>Eukaryota</taxon>
        <taxon>Metazoa</taxon>
        <taxon>Ecdysozoa</taxon>
        <taxon>Arthropoda</taxon>
        <taxon>Hexapoda</taxon>
        <taxon>Insecta</taxon>
        <taxon>Pterygota</taxon>
        <taxon>Neoptera</taxon>
        <taxon>Paraneoptera</taxon>
        <taxon>Thysanoptera</taxon>
        <taxon>Terebrantia</taxon>
        <taxon>Thripoidea</taxon>
        <taxon>Thripidae</taxon>
        <taxon>Thrips</taxon>
    </lineage>
</organism>
<dbReference type="KEGG" id="tpal:117646700"/>
<name>A0A6P8Z160_THRPL</name>